<keyword evidence="2" id="KW-0813">Transport</keyword>
<feature type="transmembrane region" description="Helical" evidence="8">
    <location>
        <begin position="280"/>
        <end position="299"/>
    </location>
</feature>
<keyword evidence="6 8" id="KW-1133">Transmembrane helix</keyword>
<dbReference type="PANTHER" id="PTHR11328">
    <property type="entry name" value="MAJOR FACILITATOR SUPERFAMILY DOMAIN-CONTAINING PROTEIN"/>
    <property type="match status" value="1"/>
</dbReference>
<feature type="transmembrane region" description="Helical" evidence="8">
    <location>
        <begin position="391"/>
        <end position="409"/>
    </location>
</feature>
<evidence type="ECO:0000256" key="8">
    <source>
        <dbReference type="SAM" id="Phobius"/>
    </source>
</evidence>
<accession>A0A2P2BN63</accession>
<dbReference type="SUPFAM" id="SSF103473">
    <property type="entry name" value="MFS general substrate transporter"/>
    <property type="match status" value="1"/>
</dbReference>
<dbReference type="GO" id="GO:0008643">
    <property type="term" value="P:carbohydrate transport"/>
    <property type="evidence" value="ECO:0007669"/>
    <property type="project" value="InterPro"/>
</dbReference>
<dbReference type="PROSITE" id="PS00872">
    <property type="entry name" value="NA_GALACTOSIDE_SYMP"/>
    <property type="match status" value="1"/>
</dbReference>
<protein>
    <submittedName>
        <fullName evidence="9">Inner membrane symporter YihP</fullName>
    </submittedName>
</protein>
<keyword evidence="4 8" id="KW-0812">Transmembrane</keyword>
<dbReference type="NCBIfam" id="TIGR00792">
    <property type="entry name" value="gph"/>
    <property type="match status" value="1"/>
</dbReference>
<feature type="transmembrane region" description="Helical" evidence="8">
    <location>
        <begin position="122"/>
        <end position="141"/>
    </location>
</feature>
<dbReference type="RefSeq" id="WP_166504793.1">
    <property type="nucleotide sequence ID" value="NZ_LN650648.1"/>
</dbReference>
<sequence>MEISTEKVLKQDVVKPFGLQDKIGYMLGDLGNDLFFQFVSGYLMLFYTDVLGITAGAVGTMLVIARIWDAINDPMMGTFIDRRKVGKNGKFRPYLLYAALPVTIMGFLTFTAIPGIPDNLKLVYAYITYIGFGMCYTAINIPYGSLASVMTTDPVERTSLSTFRSVGALIANLAIMIIVPKLVFSDGVATAGGFMKASAVFVVFSNLCYFGAFKLTTERVKHKVQETKEKSSFIKTVKTLLSNRALIGLMLASFGMLASMMAVNALTPYLYKDYFKAPELISLGGVIGMISSFLILPFLSPLVNKFGKKELSVGTMLIAVAANLALFLMPIKSPYVYMAINFIASIGTGFFNVLIWALVGDAIDYQEYITGKREEGIVYASYSLVRKLGQAIAGGIGGFALTFIGYKAGVATQTPEVAQGIKYIITILPFVSALISTIAMTFVYNLSKTKLAEMTKELELRRG</sequence>
<dbReference type="InterPro" id="IPR039672">
    <property type="entry name" value="MFS_2"/>
</dbReference>
<reference evidence="9 10" key="1">
    <citation type="submission" date="2014-09" db="EMBL/GenBank/DDBJ databases">
        <authorList>
            <person name="Hornung B.V."/>
        </authorList>
    </citation>
    <scope>NUCLEOTIDE SEQUENCE [LARGE SCALE GENOMIC DNA]</scope>
    <source>
        <strain evidence="9 10">FRIFI</strain>
    </source>
</reference>
<gene>
    <name evidence="9" type="ORF">FRIFI_0267</name>
</gene>
<dbReference type="GO" id="GO:0005886">
    <property type="term" value="C:plasma membrane"/>
    <property type="evidence" value="ECO:0007669"/>
    <property type="project" value="UniProtKB-SubCell"/>
</dbReference>
<comment type="subcellular location">
    <subcellularLocation>
        <location evidence="1">Cell membrane</location>
        <topology evidence="1">Multi-pass membrane protein</topology>
    </subcellularLocation>
</comment>
<dbReference type="InterPro" id="IPR001927">
    <property type="entry name" value="Na/Gal_symport"/>
</dbReference>
<evidence type="ECO:0000256" key="2">
    <source>
        <dbReference type="ARBA" id="ARBA00022448"/>
    </source>
</evidence>
<dbReference type="AlphaFoldDB" id="A0A2P2BN63"/>
<dbReference type="EMBL" id="LN650648">
    <property type="protein sequence ID" value="CEI71817.1"/>
    <property type="molecule type" value="Genomic_DNA"/>
</dbReference>
<evidence type="ECO:0000313" key="9">
    <source>
        <dbReference type="EMBL" id="CEI71817.1"/>
    </source>
</evidence>
<dbReference type="Pfam" id="PF13347">
    <property type="entry name" value="MFS_2"/>
    <property type="match status" value="1"/>
</dbReference>
<organism evidence="9 10">
    <name type="scientific">Romboutsia hominis</name>
    <dbReference type="NCBI Taxonomy" id="1507512"/>
    <lineage>
        <taxon>Bacteria</taxon>
        <taxon>Bacillati</taxon>
        <taxon>Bacillota</taxon>
        <taxon>Clostridia</taxon>
        <taxon>Peptostreptococcales</taxon>
        <taxon>Peptostreptococcaceae</taxon>
        <taxon>Romboutsia</taxon>
    </lineage>
</organism>
<proteinExistence type="predicted"/>
<dbReference type="CDD" id="cd17332">
    <property type="entry name" value="MFS_MelB_like"/>
    <property type="match status" value="1"/>
</dbReference>
<dbReference type="Gene3D" id="1.20.1250.20">
    <property type="entry name" value="MFS general substrate transporter like domains"/>
    <property type="match status" value="2"/>
</dbReference>
<feature type="transmembrane region" description="Helical" evidence="8">
    <location>
        <begin position="194"/>
        <end position="213"/>
    </location>
</feature>
<evidence type="ECO:0000256" key="4">
    <source>
        <dbReference type="ARBA" id="ARBA00022692"/>
    </source>
</evidence>
<keyword evidence="5" id="KW-0769">Symport</keyword>
<dbReference type="KEGG" id="rhom:FRIFI_0267"/>
<dbReference type="PANTHER" id="PTHR11328:SF24">
    <property type="entry name" value="MAJOR FACILITATOR SUPERFAMILY (MFS) PROFILE DOMAIN-CONTAINING PROTEIN"/>
    <property type="match status" value="1"/>
</dbReference>
<dbReference type="Proteomes" id="UP000245695">
    <property type="component" value="Chromosome 1"/>
</dbReference>
<evidence type="ECO:0000256" key="7">
    <source>
        <dbReference type="ARBA" id="ARBA00023136"/>
    </source>
</evidence>
<dbReference type="GO" id="GO:0006814">
    <property type="term" value="P:sodium ion transport"/>
    <property type="evidence" value="ECO:0007669"/>
    <property type="project" value="InterPro"/>
</dbReference>
<keyword evidence="10" id="KW-1185">Reference proteome</keyword>
<keyword evidence="7 8" id="KW-0472">Membrane</keyword>
<feature type="transmembrane region" description="Helical" evidence="8">
    <location>
        <begin position="94"/>
        <end position="116"/>
    </location>
</feature>
<evidence type="ECO:0000256" key="3">
    <source>
        <dbReference type="ARBA" id="ARBA00022475"/>
    </source>
</evidence>
<feature type="transmembrane region" description="Helical" evidence="8">
    <location>
        <begin position="162"/>
        <end position="182"/>
    </location>
</feature>
<dbReference type="InterPro" id="IPR036259">
    <property type="entry name" value="MFS_trans_sf"/>
</dbReference>
<evidence type="ECO:0000256" key="1">
    <source>
        <dbReference type="ARBA" id="ARBA00004651"/>
    </source>
</evidence>
<dbReference type="InterPro" id="IPR018043">
    <property type="entry name" value="Na/Gal_symport_CS"/>
</dbReference>
<feature type="transmembrane region" description="Helical" evidence="8">
    <location>
        <begin position="311"/>
        <end position="329"/>
    </location>
</feature>
<feature type="transmembrane region" description="Helical" evidence="8">
    <location>
        <begin position="245"/>
        <end position="268"/>
    </location>
</feature>
<name>A0A2P2BN63_9FIRM</name>
<dbReference type="GO" id="GO:0015293">
    <property type="term" value="F:symporter activity"/>
    <property type="evidence" value="ECO:0007669"/>
    <property type="project" value="UniProtKB-KW"/>
</dbReference>
<feature type="transmembrane region" description="Helical" evidence="8">
    <location>
        <begin position="421"/>
        <end position="446"/>
    </location>
</feature>
<feature type="transmembrane region" description="Helical" evidence="8">
    <location>
        <begin position="44"/>
        <end position="68"/>
    </location>
</feature>
<keyword evidence="3" id="KW-1003">Cell membrane</keyword>
<evidence type="ECO:0000256" key="5">
    <source>
        <dbReference type="ARBA" id="ARBA00022847"/>
    </source>
</evidence>
<evidence type="ECO:0000256" key="6">
    <source>
        <dbReference type="ARBA" id="ARBA00022989"/>
    </source>
</evidence>
<evidence type="ECO:0000313" key="10">
    <source>
        <dbReference type="Proteomes" id="UP000245695"/>
    </source>
</evidence>
<feature type="transmembrane region" description="Helical" evidence="8">
    <location>
        <begin position="335"/>
        <end position="359"/>
    </location>
</feature>